<dbReference type="EMBL" id="UINC01178635">
    <property type="protein sequence ID" value="SVD86903.1"/>
    <property type="molecule type" value="Genomic_DNA"/>
</dbReference>
<accession>A0A382YUL5</accession>
<sequence length="251" mass="28337">EEEYAEEEKKCKTTDECDPCIRNTDFAGPDPQAPWFNLGENTGFSEIKLDIPIKFPDLGTPDPVDSVEYHYAFIDTNVFDGLKYSYSVTAYDIGVPAADTILTDQNTLEISSIEDPGKWSLQNPYSYLENPKGTTIHDRNFDNVIPGYTPELGQTLNVKVVPNPYIVHSKFNESEYLRQIRFTHLPTKCEIQIFTVSGEFVFKLDHASEVDGNAVWDLRTINNQEASPGLYLFSVSSPGRETFIGKFAIVR</sequence>
<feature type="non-terminal residue" evidence="1">
    <location>
        <position position="1"/>
    </location>
</feature>
<proteinExistence type="predicted"/>
<gene>
    <name evidence="1" type="ORF">METZ01_LOCUS439757</name>
</gene>
<evidence type="ECO:0008006" key="2">
    <source>
        <dbReference type="Google" id="ProtNLM"/>
    </source>
</evidence>
<protein>
    <recommendedName>
        <fullName evidence="2">Secretion system C-terminal sorting domain-containing protein</fullName>
    </recommendedName>
</protein>
<evidence type="ECO:0000313" key="1">
    <source>
        <dbReference type="EMBL" id="SVD86903.1"/>
    </source>
</evidence>
<reference evidence="1" key="1">
    <citation type="submission" date="2018-05" db="EMBL/GenBank/DDBJ databases">
        <authorList>
            <person name="Lanie J.A."/>
            <person name="Ng W.-L."/>
            <person name="Kazmierczak K.M."/>
            <person name="Andrzejewski T.M."/>
            <person name="Davidsen T.M."/>
            <person name="Wayne K.J."/>
            <person name="Tettelin H."/>
            <person name="Glass J.I."/>
            <person name="Rusch D."/>
            <person name="Podicherti R."/>
            <person name="Tsui H.-C.T."/>
            <person name="Winkler M.E."/>
        </authorList>
    </citation>
    <scope>NUCLEOTIDE SEQUENCE</scope>
</reference>
<name>A0A382YUL5_9ZZZZ</name>
<organism evidence="1">
    <name type="scientific">marine metagenome</name>
    <dbReference type="NCBI Taxonomy" id="408172"/>
    <lineage>
        <taxon>unclassified sequences</taxon>
        <taxon>metagenomes</taxon>
        <taxon>ecological metagenomes</taxon>
    </lineage>
</organism>
<dbReference type="AlphaFoldDB" id="A0A382YUL5"/>